<dbReference type="AlphaFoldDB" id="A0A833W5J8"/>
<gene>
    <name evidence="5" type="ORF">E2986_11395</name>
</gene>
<dbReference type="PANTHER" id="PTHR46599:SF3">
    <property type="entry name" value="PIGGYBAC TRANSPOSABLE ELEMENT-DERIVED PROTEIN 4"/>
    <property type="match status" value="1"/>
</dbReference>
<evidence type="ECO:0000313" key="5">
    <source>
        <dbReference type="EMBL" id="KAF3421678.1"/>
    </source>
</evidence>
<dbReference type="Proteomes" id="UP000655588">
    <property type="component" value="Unassembled WGS sequence"/>
</dbReference>
<evidence type="ECO:0000259" key="4">
    <source>
        <dbReference type="Pfam" id="PF13843"/>
    </source>
</evidence>
<dbReference type="Pfam" id="PF13842">
    <property type="entry name" value="zf-Tnp_2"/>
    <property type="match status" value="1"/>
</dbReference>
<name>A0A833W5J8_9HYME</name>
<keyword evidence="6" id="KW-1185">Reference proteome</keyword>
<protein>
    <recommendedName>
        <fullName evidence="7">PiggyBac transposable element-derived protein 4</fullName>
    </recommendedName>
</protein>
<keyword evidence="2" id="KW-1133">Transmembrane helix</keyword>
<evidence type="ECO:0008006" key="7">
    <source>
        <dbReference type="Google" id="ProtNLM"/>
    </source>
</evidence>
<dbReference type="EMBL" id="WNWW01000832">
    <property type="protein sequence ID" value="KAF3421678.1"/>
    <property type="molecule type" value="Genomic_DNA"/>
</dbReference>
<dbReference type="PANTHER" id="PTHR46599">
    <property type="entry name" value="PIGGYBAC TRANSPOSABLE ELEMENT-DERIVED PROTEIN 4"/>
    <property type="match status" value="1"/>
</dbReference>
<feature type="transmembrane region" description="Helical" evidence="2">
    <location>
        <begin position="42"/>
        <end position="62"/>
    </location>
</feature>
<reference evidence="5" key="1">
    <citation type="submission" date="2019-11" db="EMBL/GenBank/DDBJ databases">
        <title>The nuclear and mitochondrial genomes of Frieseomelitta varia - a highly eusocial stingless bee (Meliponini) with a permanently sterile worker caste.</title>
        <authorList>
            <person name="Freitas F.C.P."/>
            <person name="Lourenco A.P."/>
            <person name="Nunes F.M.F."/>
            <person name="Paschoal A.R."/>
            <person name="Abreu F.C.P."/>
            <person name="Barbin F.O."/>
            <person name="Bataglia L."/>
            <person name="Cardoso-Junior C.A.M."/>
            <person name="Cervoni M.S."/>
            <person name="Silva S.R."/>
            <person name="Dalarmi F."/>
            <person name="Del Lama M.A."/>
            <person name="Depintor T.S."/>
            <person name="Ferreira K.M."/>
            <person name="Goria P.S."/>
            <person name="Jaskot M.C."/>
            <person name="Lago D.C."/>
            <person name="Luna-Lucena D."/>
            <person name="Moda L.M."/>
            <person name="Nascimento L."/>
            <person name="Pedrino M."/>
            <person name="Rabico F.O."/>
            <person name="Sanches F.C."/>
            <person name="Santos D.E."/>
            <person name="Santos C.G."/>
            <person name="Vieira J."/>
            <person name="Lopes T.F."/>
            <person name="Barchuk A.R."/>
            <person name="Hartfelder K."/>
            <person name="Simoes Z.L.P."/>
            <person name="Bitondi M.M.G."/>
            <person name="Pinheiro D.G."/>
        </authorList>
    </citation>
    <scope>NUCLEOTIDE SEQUENCE</scope>
    <source>
        <strain evidence="5">USP_RPSP 00005682</strain>
        <tissue evidence="5">Whole individual</tissue>
    </source>
</reference>
<feature type="compositionally biased region" description="Acidic residues" evidence="1">
    <location>
        <begin position="115"/>
        <end position="124"/>
    </location>
</feature>
<evidence type="ECO:0000256" key="1">
    <source>
        <dbReference type="SAM" id="MobiDB-lite"/>
    </source>
</evidence>
<evidence type="ECO:0000313" key="6">
    <source>
        <dbReference type="Proteomes" id="UP000655588"/>
    </source>
</evidence>
<dbReference type="InterPro" id="IPR029526">
    <property type="entry name" value="PGBD"/>
</dbReference>
<dbReference type="InterPro" id="IPR032718">
    <property type="entry name" value="PGBD4_Znf_C"/>
</dbReference>
<proteinExistence type="predicted"/>
<evidence type="ECO:0000256" key="2">
    <source>
        <dbReference type="SAM" id="Phobius"/>
    </source>
</evidence>
<feature type="region of interest" description="Disordered" evidence="1">
    <location>
        <begin position="115"/>
        <end position="139"/>
    </location>
</feature>
<organism evidence="5 6">
    <name type="scientific">Frieseomelitta varia</name>
    <dbReference type="NCBI Taxonomy" id="561572"/>
    <lineage>
        <taxon>Eukaryota</taxon>
        <taxon>Metazoa</taxon>
        <taxon>Ecdysozoa</taxon>
        <taxon>Arthropoda</taxon>
        <taxon>Hexapoda</taxon>
        <taxon>Insecta</taxon>
        <taxon>Pterygota</taxon>
        <taxon>Neoptera</taxon>
        <taxon>Endopterygota</taxon>
        <taxon>Hymenoptera</taxon>
        <taxon>Apocrita</taxon>
        <taxon>Aculeata</taxon>
        <taxon>Apoidea</taxon>
        <taxon>Anthophila</taxon>
        <taxon>Apidae</taxon>
        <taxon>Frieseomelitta</taxon>
    </lineage>
</organism>
<feature type="domain" description="PiggyBac transposable element-derived protein 4 C-terminal zinc-finger" evidence="3">
    <location>
        <begin position="560"/>
        <end position="599"/>
    </location>
</feature>
<keyword evidence="2" id="KW-0472">Membrane</keyword>
<feature type="domain" description="PiggyBac transposable element-derived protein" evidence="4">
    <location>
        <begin position="175"/>
        <end position="522"/>
    </location>
</feature>
<sequence length="604" mass="70597">MDEFRKGRIGKGWAVTHPSGVPPAHCMLNIGYRLDPVLTISLHPLAVCGSQVFGTVILFYIFKMKNWDNEMVRKNTCKHDTSDSCSDSEETSDFEMPIPFYKRIIKKRRVLTESESDSSDSLESEENKTEVTSKQKKRENTFSWTQGDFQPVIHEFDDKNSGIKASVNRQSSILDIFQIFFSEELIEFIVEQSNKYYENDTRGDVYNSNVTTVSEMYNFLAVSMLMARIHKTSLSEYWSKDKLIRTESFGEIMSRDRYTLLLKILHFCDNNNENYDPIIKIRHILEKLKTSFKTAFYPYEKLCIDESLLLFKGRCYFKQCVPSKRSRFEIKSFVLCDNKTGYIQDLIVYSGANMMSEDIASKSIGKSGQIVMTLLEPYLGKGHTLVTDNWYSSPSLFLELHKNLTNAYGTVRKNKLGIPELNKNINEGEYIFCSTKNVLALKWMDKREVWMISTYHCPNMIDTNKIHYQTKEKIIKPQCIIDYNKTMRAVDKVDQILYTLNYTRKGLEWYKKFFFHLFDLAVSGRTHTCKSKGKSIDNEPFRLTQMHFPSPYVNNAAIRKNARRKCIVCRKHDRRSETHYECKKCDVGLCIYPCFEMYHTLLDY</sequence>
<evidence type="ECO:0000259" key="3">
    <source>
        <dbReference type="Pfam" id="PF13842"/>
    </source>
</evidence>
<dbReference type="Pfam" id="PF13843">
    <property type="entry name" value="DDE_Tnp_1_7"/>
    <property type="match status" value="1"/>
</dbReference>
<keyword evidence="2" id="KW-0812">Transmembrane</keyword>
<accession>A0A833W5J8</accession>
<comment type="caution">
    <text evidence="5">The sequence shown here is derived from an EMBL/GenBank/DDBJ whole genome shotgun (WGS) entry which is preliminary data.</text>
</comment>